<keyword evidence="5" id="KW-0862">Zinc</keyword>
<organism evidence="10 11">
    <name type="scientific">Cellulomonas cellasea</name>
    <dbReference type="NCBI Taxonomy" id="43670"/>
    <lineage>
        <taxon>Bacteria</taxon>
        <taxon>Bacillati</taxon>
        <taxon>Actinomycetota</taxon>
        <taxon>Actinomycetes</taxon>
        <taxon>Micrococcales</taxon>
        <taxon>Cellulomonadaceae</taxon>
        <taxon>Cellulomonas</taxon>
    </lineage>
</organism>
<dbReference type="EC" id="6.3.4.20" evidence="8"/>
<dbReference type="GO" id="GO:0005524">
    <property type="term" value="F:ATP binding"/>
    <property type="evidence" value="ECO:0007669"/>
    <property type="project" value="UniProtKB-KW"/>
</dbReference>
<reference evidence="10 11" key="2">
    <citation type="submission" date="2020-08" db="EMBL/GenBank/DDBJ databases">
        <authorList>
            <person name="Partida-Martinez L."/>
            <person name="Huntemann M."/>
            <person name="Clum A."/>
            <person name="Wang J."/>
            <person name="Palaniappan K."/>
            <person name="Ritter S."/>
            <person name="Chen I.-M."/>
            <person name="Stamatis D."/>
            <person name="Reddy T."/>
            <person name="O'Malley R."/>
            <person name="Daum C."/>
            <person name="Shapiro N."/>
            <person name="Ivanova N."/>
            <person name="Kyrpides N."/>
            <person name="Woyke T."/>
        </authorList>
    </citation>
    <scope>NUCLEOTIDE SEQUENCE [LARGE SCALE GENOMIC DNA]</scope>
    <source>
        <strain evidence="10 11">RAS26</strain>
    </source>
</reference>
<dbReference type="InterPro" id="IPR018317">
    <property type="entry name" value="QueC"/>
</dbReference>
<evidence type="ECO:0000256" key="3">
    <source>
        <dbReference type="ARBA" id="ARBA00022723"/>
    </source>
</evidence>
<comment type="caution">
    <text evidence="10">The sequence shown here is derived from an EMBL/GenBank/DDBJ whole genome shotgun (WGS) entry which is preliminary data.</text>
</comment>
<dbReference type="GO" id="GO:0016874">
    <property type="term" value="F:ligase activity"/>
    <property type="evidence" value="ECO:0007669"/>
    <property type="project" value="UniProtKB-KW"/>
</dbReference>
<evidence type="ECO:0000256" key="7">
    <source>
        <dbReference type="ARBA" id="ARBA00037993"/>
    </source>
</evidence>
<proteinExistence type="inferred from homology"/>
<accession>A0A7W4UH74</accession>
<comment type="similarity">
    <text evidence="7">Belongs to the QueC family.</text>
</comment>
<dbReference type="PANTHER" id="PTHR42914:SF1">
    <property type="entry name" value="7-CYANO-7-DEAZAGUANINE SYNTHASE"/>
    <property type="match status" value="1"/>
</dbReference>
<evidence type="ECO:0000256" key="2">
    <source>
        <dbReference type="ARBA" id="ARBA00022598"/>
    </source>
</evidence>
<protein>
    <recommendedName>
        <fullName evidence="8">7-cyano-7-deazaguanine synthase</fullName>
        <ecNumber evidence="8">6.3.4.20</ecNumber>
    </recommendedName>
</protein>
<dbReference type="InterPro" id="IPR014729">
    <property type="entry name" value="Rossmann-like_a/b/a_fold"/>
</dbReference>
<keyword evidence="6" id="KW-0067">ATP-binding</keyword>
<dbReference type="SUPFAM" id="SSF52402">
    <property type="entry name" value="Adenine nucleotide alpha hydrolases-like"/>
    <property type="match status" value="1"/>
</dbReference>
<evidence type="ECO:0000256" key="6">
    <source>
        <dbReference type="ARBA" id="ARBA00022840"/>
    </source>
</evidence>
<dbReference type="AlphaFoldDB" id="A0A7W4UH74"/>
<dbReference type="Gene3D" id="3.40.50.620">
    <property type="entry name" value="HUPs"/>
    <property type="match status" value="1"/>
</dbReference>
<keyword evidence="2 10" id="KW-0436">Ligase</keyword>
<evidence type="ECO:0000256" key="4">
    <source>
        <dbReference type="ARBA" id="ARBA00022741"/>
    </source>
</evidence>
<evidence type="ECO:0000256" key="5">
    <source>
        <dbReference type="ARBA" id="ARBA00022833"/>
    </source>
</evidence>
<gene>
    <name evidence="10" type="ORF">FHR80_003047</name>
</gene>
<evidence type="ECO:0000313" key="10">
    <source>
        <dbReference type="EMBL" id="MBB2924119.1"/>
    </source>
</evidence>
<keyword evidence="4" id="KW-0547">Nucleotide-binding</keyword>
<keyword evidence="3" id="KW-0479">Metal-binding</keyword>
<evidence type="ECO:0000256" key="9">
    <source>
        <dbReference type="ARBA" id="ARBA00047890"/>
    </source>
</evidence>
<dbReference type="Proteomes" id="UP000518206">
    <property type="component" value="Unassembled WGS sequence"/>
</dbReference>
<evidence type="ECO:0000256" key="1">
    <source>
        <dbReference type="ARBA" id="ARBA00005061"/>
    </source>
</evidence>
<comment type="catalytic activity">
    <reaction evidence="9">
        <text>7-carboxy-7-carbaguanine + NH4(+) + 2 ATP = 7-cyano-7-carbaguanine + 2 AMP + 2 diphosphate + 2 H(+)</text>
        <dbReference type="Rhea" id="RHEA:27982"/>
        <dbReference type="ChEBI" id="CHEBI:15378"/>
        <dbReference type="ChEBI" id="CHEBI:28938"/>
        <dbReference type="ChEBI" id="CHEBI:30616"/>
        <dbReference type="ChEBI" id="CHEBI:33019"/>
        <dbReference type="ChEBI" id="CHEBI:45075"/>
        <dbReference type="ChEBI" id="CHEBI:61036"/>
        <dbReference type="ChEBI" id="CHEBI:456215"/>
        <dbReference type="EC" id="6.3.4.20"/>
    </reaction>
</comment>
<dbReference type="GO" id="GO:0046872">
    <property type="term" value="F:metal ion binding"/>
    <property type="evidence" value="ECO:0007669"/>
    <property type="project" value="UniProtKB-KW"/>
</dbReference>
<dbReference type="RefSeq" id="WP_183296904.1">
    <property type="nucleotide sequence ID" value="NZ_JACHVX010000004.1"/>
</dbReference>
<comment type="pathway">
    <text evidence="1">Purine metabolism; 7-cyano-7-deazaguanine biosynthesis.</text>
</comment>
<sequence length="201" mass="21460">MSRLLLLSGGLDSTALAAMVRPEHCLGIDYGQVAADAEHRAAREVARELDLPFVHLNMPASALAAGLMSRDADTTSAVGVTAPEWWPFRNQLLITIAAAWGVTRGFHEVLLGTVASDGTRHADGTAEFRIAIDQLLSLQEGGMHVSAPASGLTTDELLTRSQVPEHVLAWTHSCHRANLPCANCPGCVKRSESLHRAGLLQ</sequence>
<dbReference type="Pfam" id="PF06508">
    <property type="entry name" value="QueC"/>
    <property type="match status" value="1"/>
</dbReference>
<reference evidence="10 11" key="1">
    <citation type="submission" date="2020-08" db="EMBL/GenBank/DDBJ databases">
        <title>The Agave Microbiome: Exploring the role of microbial communities in plant adaptations to desert environments.</title>
        <authorList>
            <person name="Partida-Martinez L.P."/>
        </authorList>
    </citation>
    <scope>NUCLEOTIDE SEQUENCE [LARGE SCALE GENOMIC DNA]</scope>
    <source>
        <strain evidence="10 11">RAS26</strain>
    </source>
</reference>
<evidence type="ECO:0000313" key="11">
    <source>
        <dbReference type="Proteomes" id="UP000518206"/>
    </source>
</evidence>
<name>A0A7W4UH74_9CELL</name>
<dbReference type="EMBL" id="JACHVX010000004">
    <property type="protein sequence ID" value="MBB2924119.1"/>
    <property type="molecule type" value="Genomic_DNA"/>
</dbReference>
<dbReference type="PANTHER" id="PTHR42914">
    <property type="entry name" value="7-CYANO-7-DEAZAGUANINE SYNTHASE"/>
    <property type="match status" value="1"/>
</dbReference>
<evidence type="ECO:0000256" key="8">
    <source>
        <dbReference type="ARBA" id="ARBA00039149"/>
    </source>
</evidence>